<comment type="caution">
    <text evidence="3">The sequence shown here is derived from an EMBL/GenBank/DDBJ whole genome shotgun (WGS) entry which is preliminary data.</text>
</comment>
<feature type="signal peptide" evidence="1">
    <location>
        <begin position="1"/>
        <end position="20"/>
    </location>
</feature>
<keyword evidence="4" id="KW-1185">Reference proteome</keyword>
<dbReference type="EMBL" id="JBHSHB010000040">
    <property type="protein sequence ID" value="MFC4691561.1"/>
    <property type="molecule type" value="Genomic_DNA"/>
</dbReference>
<keyword evidence="1" id="KW-0732">Signal</keyword>
<name>A0ABV9LD09_9FLAO</name>
<proteinExistence type="predicted"/>
<organism evidence="3 4">
    <name type="scientific">Dokdonia genika</name>
    <dbReference type="NCBI Taxonomy" id="308113"/>
    <lineage>
        <taxon>Bacteria</taxon>
        <taxon>Pseudomonadati</taxon>
        <taxon>Bacteroidota</taxon>
        <taxon>Flavobacteriia</taxon>
        <taxon>Flavobacteriales</taxon>
        <taxon>Flavobacteriaceae</taxon>
        <taxon>Dokdonia</taxon>
    </lineage>
</organism>
<dbReference type="PANTHER" id="PTHR37957:SF1">
    <property type="entry name" value="PHYTASE-LIKE DOMAIN-CONTAINING PROTEIN"/>
    <property type="match status" value="1"/>
</dbReference>
<evidence type="ECO:0000256" key="1">
    <source>
        <dbReference type="SAM" id="SignalP"/>
    </source>
</evidence>
<feature type="domain" description="Phytase-like" evidence="2">
    <location>
        <begin position="53"/>
        <end position="350"/>
    </location>
</feature>
<dbReference type="PROSITE" id="PS51257">
    <property type="entry name" value="PROKAR_LIPOPROTEIN"/>
    <property type="match status" value="1"/>
</dbReference>
<evidence type="ECO:0000313" key="4">
    <source>
        <dbReference type="Proteomes" id="UP001595878"/>
    </source>
</evidence>
<gene>
    <name evidence="3" type="ORF">ACFO5T_14090</name>
</gene>
<evidence type="ECO:0000259" key="2">
    <source>
        <dbReference type="Pfam" id="PF13449"/>
    </source>
</evidence>
<feature type="chain" id="PRO_5047146283" evidence="1">
    <location>
        <begin position="21"/>
        <end position="366"/>
    </location>
</feature>
<dbReference type="Pfam" id="PF13449">
    <property type="entry name" value="Phytase-like"/>
    <property type="match status" value="1"/>
</dbReference>
<dbReference type="Proteomes" id="UP001595878">
    <property type="component" value="Unassembled WGS sequence"/>
</dbReference>
<reference evidence="4" key="1">
    <citation type="journal article" date="2019" name="Int. J. Syst. Evol. Microbiol.">
        <title>The Global Catalogue of Microorganisms (GCM) 10K type strain sequencing project: providing services to taxonomists for standard genome sequencing and annotation.</title>
        <authorList>
            <consortium name="The Broad Institute Genomics Platform"/>
            <consortium name="The Broad Institute Genome Sequencing Center for Infectious Disease"/>
            <person name="Wu L."/>
            <person name="Ma J."/>
        </authorList>
    </citation>
    <scope>NUCLEOTIDE SEQUENCE [LARGE SCALE GENOMIC DNA]</scope>
    <source>
        <strain evidence="4">CGMCC 4.7427</strain>
    </source>
</reference>
<accession>A0ABV9LD09</accession>
<dbReference type="RefSeq" id="WP_380035652.1">
    <property type="nucleotide sequence ID" value="NZ_JBHSHB010000040.1"/>
</dbReference>
<dbReference type="InterPro" id="IPR027372">
    <property type="entry name" value="Phytase-like_dom"/>
</dbReference>
<dbReference type="PANTHER" id="PTHR37957">
    <property type="entry name" value="BLR7070 PROTEIN"/>
    <property type="match status" value="1"/>
</dbReference>
<evidence type="ECO:0000313" key="3">
    <source>
        <dbReference type="EMBL" id="MFC4691561.1"/>
    </source>
</evidence>
<protein>
    <submittedName>
        <fullName evidence="3">Esterase-like activity of phytase family protein</fullName>
    </submittedName>
</protein>
<sequence length="366" mass="40353">MQLRSLLPVLCLLLITSCNSLPKGVENTAKAEITALTFIDETIIPAATTYNDTKVGGLSSIDYANEQWFMICDDRAQPRFYTARIKTSAAGISQPVFTAVTYFKDKDSVFTPGIADPEALRVTNDNQIIWSSEGNVAKGIQPFVRMASQDGAYVKDMTVAPKFLISQKDKGPRNNGVFEALTRDYSDNSYWITTELPLKQDGNEPTYKEAQSPVRMAHIEADGTFAAEYVYLLDKVARPGKLEVNGVTEILSYDKDSFLVLERSYASGHSDGGNDVKIYKVNTAGATDVRDIASLQEASYTPVTKTLLLDMETLRPQLTDGMIDNIEGMTFGPVLESGKRSLIIISDNNFNSFGKQLNQLILFAVE</sequence>